<dbReference type="InterPro" id="IPR001584">
    <property type="entry name" value="Integrase_cat-core"/>
</dbReference>
<gene>
    <name evidence="4" type="ORF">AWC29_06305</name>
    <name evidence="3" type="ORF">BN973_05781</name>
</gene>
<feature type="compositionally biased region" description="Basic and acidic residues" evidence="1">
    <location>
        <begin position="672"/>
        <end position="683"/>
    </location>
</feature>
<dbReference type="InterPro" id="IPR036397">
    <property type="entry name" value="RNaseH_sf"/>
</dbReference>
<dbReference type="STRING" id="47839.BN973_05781"/>
<dbReference type="eggNOG" id="COG2801">
    <property type="taxonomic scope" value="Bacteria"/>
</dbReference>
<dbReference type="InterPro" id="IPR012337">
    <property type="entry name" value="RNaseH-like_sf"/>
</dbReference>
<reference evidence="4 5" key="3">
    <citation type="submission" date="2016-01" db="EMBL/GenBank/DDBJ databases">
        <title>The new phylogeny of the genus Mycobacterium.</title>
        <authorList>
            <person name="Tarcisio F."/>
            <person name="Conor M."/>
            <person name="Antonella G."/>
            <person name="Elisabetta G."/>
            <person name="Giulia F.S."/>
            <person name="Sara T."/>
            <person name="Anna F."/>
            <person name="Clotilde B."/>
            <person name="Roberto B."/>
            <person name="Veronica D.S."/>
            <person name="Fabio R."/>
            <person name="Monica P."/>
            <person name="Olivier J."/>
            <person name="Enrico T."/>
            <person name="Nicola S."/>
        </authorList>
    </citation>
    <scope>NUCLEOTIDE SEQUENCE [LARGE SCALE GENOMIC DNA]</scope>
    <source>
        <strain evidence="4 5">DSM 44626</strain>
    </source>
</reference>
<sequence length="712" mass="79803">MSSGRTSLVEGTRVLTYRGFAVIDKVEAAGVILQHASGDTTKTGYAEIDSIRTLDNGEVSALCEPLRPRWDALSDEARESALFKLGIVQEILTGYRDGHPALARPGEPRPPFGPSGASESQRCTAMAMELNLGAQLDRKPPRRIQDEDCSTAHYSPVTIRSWVRGFKERGLLALIDARSTRQSKSWELIDERYRQVATQIVDTLDGDRSTISNQEVDRRTRVRLKENGIEDFQAPQRITRQFLAALKRERGATTRAQKSRKLRKVSGAKHYPAIRPGQVVAIDVTRADNLVYDTLTGRACSVEIITAIDVATRVVLALRVVPRSANGIEAGLLLYDICRPFSLLVEGTSISQWRWAGLPGQLDLRGVAVRVGKRLLAPDFSTLQGEHGVPSVLPDAIRCDHGSIFVSQHFRALLATLGIDLMLNRGGKANDNPHVERWHETIQRGLQQIPGYKGRNTSERGRLVSDEPLLTASQLRDHLRRFVALDYHRSAHEGLILPGEEEARMCPLEMWDAMTELTGRIDVPQNPDLIYQFLPVRWGTISHAGVEFKNLVYDSLKVFEPYRSVPVGQFRPEDRAAPFFYDPQDLSRIWFRDPATNRVEPIEWRGSDHTVAPMTAAIVDAARRRIRHRGGNLVLNRNSATRQILDELTQITEAPAKPKLRKKLIAARLRVEQAKADHAEAQQHQDQVQPPRSHPRRPSPAHDLWPELPEGA</sequence>
<evidence type="ECO:0000259" key="2">
    <source>
        <dbReference type="PROSITE" id="PS50994"/>
    </source>
</evidence>
<dbReference type="HOGENOM" id="CLU_013110_1_0_11"/>
<dbReference type="Gene3D" id="3.30.420.10">
    <property type="entry name" value="Ribonuclease H-like superfamily/Ribonuclease H"/>
    <property type="match status" value="1"/>
</dbReference>
<evidence type="ECO:0000256" key="1">
    <source>
        <dbReference type="SAM" id="MobiDB-lite"/>
    </source>
</evidence>
<feature type="domain" description="Integrase catalytic" evidence="2">
    <location>
        <begin position="272"/>
        <end position="515"/>
    </location>
</feature>
<dbReference type="RefSeq" id="WP_051641697.1">
    <property type="nucleotide sequence ID" value="NZ_HG964447.1"/>
</dbReference>
<reference evidence="3" key="1">
    <citation type="journal article" date="2014" name="Genome Announc.">
        <title>Draft Genome Sequence of Mycobacterium triplex DSM 44626.</title>
        <authorList>
            <person name="Sassi M."/>
            <person name="Croce O."/>
            <person name="Robert C."/>
            <person name="Raoult D."/>
            <person name="Drancourt M."/>
        </authorList>
    </citation>
    <scope>NUCLEOTIDE SEQUENCE [LARGE SCALE GENOMIC DNA]</scope>
    <source>
        <strain evidence="3">DSM 44626</strain>
    </source>
</reference>
<name>A0A024K7A9_9MYCO</name>
<dbReference type="EMBL" id="HG964447">
    <property type="protein sequence ID" value="CDO91373.1"/>
    <property type="molecule type" value="Genomic_DNA"/>
</dbReference>
<dbReference type="GO" id="GO:0003676">
    <property type="term" value="F:nucleic acid binding"/>
    <property type="evidence" value="ECO:0007669"/>
    <property type="project" value="InterPro"/>
</dbReference>
<dbReference type="Proteomes" id="UP000028880">
    <property type="component" value="Unassembled WGS sequence"/>
</dbReference>
<dbReference type="Proteomes" id="UP000193710">
    <property type="component" value="Unassembled WGS sequence"/>
</dbReference>
<evidence type="ECO:0000313" key="5">
    <source>
        <dbReference type="Proteomes" id="UP000193710"/>
    </source>
</evidence>
<dbReference type="GO" id="GO:0015074">
    <property type="term" value="P:DNA integration"/>
    <property type="evidence" value="ECO:0007669"/>
    <property type="project" value="InterPro"/>
</dbReference>
<dbReference type="OrthoDB" id="52928at2"/>
<organism evidence="3">
    <name type="scientific">Mycobacterium triplex</name>
    <dbReference type="NCBI Taxonomy" id="47839"/>
    <lineage>
        <taxon>Bacteria</taxon>
        <taxon>Bacillati</taxon>
        <taxon>Actinomycetota</taxon>
        <taxon>Actinomycetes</taxon>
        <taxon>Mycobacteriales</taxon>
        <taxon>Mycobacteriaceae</taxon>
        <taxon>Mycobacterium</taxon>
        <taxon>Mycobacterium simiae complex</taxon>
    </lineage>
</organism>
<evidence type="ECO:0000313" key="4">
    <source>
        <dbReference type="EMBL" id="ORX07752.1"/>
    </source>
</evidence>
<protein>
    <submittedName>
        <fullName evidence="3 4">Integrase</fullName>
    </submittedName>
</protein>
<reference evidence="3" key="2">
    <citation type="submission" date="2014-04" db="EMBL/GenBank/DDBJ databases">
        <authorList>
            <person name="Xu Y.W."/>
            <person name="Yang Q."/>
        </authorList>
    </citation>
    <scope>NUCLEOTIDE SEQUENCE</scope>
    <source>
        <strain evidence="3">DSM 44626</strain>
    </source>
</reference>
<dbReference type="EMBL" id="LQPY01000004">
    <property type="protein sequence ID" value="ORX07752.1"/>
    <property type="molecule type" value="Genomic_DNA"/>
</dbReference>
<dbReference type="AlphaFoldDB" id="A0A024K7A9"/>
<proteinExistence type="predicted"/>
<dbReference type="SUPFAM" id="SSF53098">
    <property type="entry name" value="Ribonuclease H-like"/>
    <property type="match status" value="1"/>
</dbReference>
<feature type="region of interest" description="Disordered" evidence="1">
    <location>
        <begin position="672"/>
        <end position="712"/>
    </location>
</feature>
<dbReference type="PROSITE" id="PS50994">
    <property type="entry name" value="INTEGRASE"/>
    <property type="match status" value="1"/>
</dbReference>
<keyword evidence="5" id="KW-1185">Reference proteome</keyword>
<feature type="region of interest" description="Disordered" evidence="1">
    <location>
        <begin position="98"/>
        <end position="119"/>
    </location>
</feature>
<evidence type="ECO:0000313" key="3">
    <source>
        <dbReference type="EMBL" id="CDO91373.1"/>
    </source>
</evidence>
<accession>A0A024K7A9</accession>